<protein>
    <submittedName>
        <fullName evidence="1">Uncharacterized protein</fullName>
    </submittedName>
</protein>
<evidence type="ECO:0000313" key="1">
    <source>
        <dbReference type="EMBL" id="DAE25256.1"/>
    </source>
</evidence>
<sequence>MTIRDIALSIISNNPSFANNPRAQEYISIIKNNDSQRGNEIAQNLCATYGMPVDQAVGQAKQFFGISA</sequence>
<accession>A0A8S5R1N3</accession>
<proteinExistence type="predicted"/>
<name>A0A8S5R1N3_9CAUD</name>
<organism evidence="1">
    <name type="scientific">Siphoviridae sp. ctWWc42</name>
    <dbReference type="NCBI Taxonomy" id="2826361"/>
    <lineage>
        <taxon>Viruses</taxon>
        <taxon>Duplodnaviria</taxon>
        <taxon>Heunggongvirae</taxon>
        <taxon>Uroviricota</taxon>
        <taxon>Caudoviricetes</taxon>
    </lineage>
</organism>
<dbReference type="EMBL" id="BK015795">
    <property type="protein sequence ID" value="DAE25256.1"/>
    <property type="molecule type" value="Genomic_DNA"/>
</dbReference>
<reference evidence="1" key="1">
    <citation type="journal article" date="2021" name="Proc. Natl. Acad. Sci. U.S.A.">
        <title>A Catalog of Tens of Thousands of Viruses from Human Metagenomes Reveals Hidden Associations with Chronic Diseases.</title>
        <authorList>
            <person name="Tisza M.J."/>
            <person name="Buck C.B."/>
        </authorList>
    </citation>
    <scope>NUCLEOTIDE SEQUENCE</scope>
    <source>
        <strain evidence="1">CtWWc42</strain>
    </source>
</reference>